<reference evidence="1" key="1">
    <citation type="submission" date="2020-05" db="EMBL/GenBank/DDBJ databases">
        <title>Large-scale comparative analyses of tick genomes elucidate their genetic diversity and vector capacities.</title>
        <authorList>
            <person name="Jia N."/>
            <person name="Wang J."/>
            <person name="Shi W."/>
            <person name="Du L."/>
            <person name="Sun Y."/>
            <person name="Zhan W."/>
            <person name="Jiang J."/>
            <person name="Wang Q."/>
            <person name="Zhang B."/>
            <person name="Ji P."/>
            <person name="Sakyi L.B."/>
            <person name="Cui X."/>
            <person name="Yuan T."/>
            <person name="Jiang B."/>
            <person name="Yang W."/>
            <person name="Lam T.T.-Y."/>
            <person name="Chang Q."/>
            <person name="Ding S."/>
            <person name="Wang X."/>
            <person name="Zhu J."/>
            <person name="Ruan X."/>
            <person name="Zhao L."/>
            <person name="Wei J."/>
            <person name="Que T."/>
            <person name="Du C."/>
            <person name="Cheng J."/>
            <person name="Dai P."/>
            <person name="Han X."/>
            <person name="Huang E."/>
            <person name="Gao Y."/>
            <person name="Liu J."/>
            <person name="Shao H."/>
            <person name="Ye R."/>
            <person name="Li L."/>
            <person name="Wei W."/>
            <person name="Wang X."/>
            <person name="Wang C."/>
            <person name="Yang T."/>
            <person name="Huo Q."/>
            <person name="Li W."/>
            <person name="Guo W."/>
            <person name="Chen H."/>
            <person name="Zhou L."/>
            <person name="Ni X."/>
            <person name="Tian J."/>
            <person name="Zhou Y."/>
            <person name="Sheng Y."/>
            <person name="Liu T."/>
            <person name="Pan Y."/>
            <person name="Xia L."/>
            <person name="Li J."/>
            <person name="Zhao F."/>
            <person name="Cao W."/>
        </authorList>
    </citation>
    <scope>NUCLEOTIDE SEQUENCE</scope>
    <source>
        <strain evidence="1">Dsil-2018</strain>
    </source>
</reference>
<comment type="caution">
    <text evidence="1">The sequence shown here is derived from an EMBL/GenBank/DDBJ whole genome shotgun (WGS) entry which is preliminary data.</text>
</comment>
<evidence type="ECO:0000313" key="2">
    <source>
        <dbReference type="Proteomes" id="UP000821865"/>
    </source>
</evidence>
<proteinExistence type="predicted"/>
<sequence>MPPRKNIARRGRKSATQGRCAGTPAASASGTAEQLESSKLTAAVVVVEKLSDSVVAQKTPALPRKAPAEACAAIEPTYDDVSEDEEAEIEEEDATCEALVLDVDDDEGGSPGPSDDQKADDEDHKSGAEEDSMPAEAEKNAEEDVEENADGAADADTSADAEEVCDEAAPDDEECGVQDESAENMNGEEYAELDEEEIVEEEDGEEEVAEVIEEEGEEENAAGGGEDGVEEVDGAEHWEEAAEGADEEVEEGAEYYEEGEGTTQDGEWDEEVECLDADDAEVVDDVYDAEGAEGEGGETYAGEEEGQEGDDAECAEDGQGDGDHVMDAPAVHDETARDTPAVLRDTPRDGAPTEGAGENEAESSCVCNNIEEQEGEGAMEDGDGEAPTDETVAADDGAEGESAKCETATSEPTSVSEETTVEITQLSELCPTVVFEQPETITESFRDSIQRSVQLFIERLLRDAKELGPVAQHTMADQGEKVAYGCSLCNVQIDQPEQFDCHVESARHMKRLRWMYFMGLNKDLSQFFCRVCHISMPCRDHLIGHLRSERHVCLSKALNVHPGYTEYLLLQHFTRAKVESMLQSLQQPAARSQQAATTDQGKDQRGADTQPDTSGVNAGGGQQQQVSQVFPYRCDMCQVLVHHESQLETHFKGKKHRTKLEELVKQGKLQQATDSGEGAAKGSKDAGKHVHASTDSSSTSKQTSGKGTASKATDKDRKGGHHSRDRHSRDHSRSDSRRGRSSSRDRKAHTSSRDSASRRGDRNRSAAHGSSGRSHSRDGASSRKPSGRSTSDAHKDGVKGSSRTSKSDAKDSGKPASQGEAKPHDTKKDAPEGGPAEDGTKVEGTEESTPAGAVDSTGETKEDATVVSGNNAAAASEAKGASTNAEAKGEPKTDSEGTTTKDQKEVRSEDSKKDREGNSGDRSRTRRRRLSRSRSRSHSRGRPRAGLGPRPAPSLRDPKA</sequence>
<dbReference type="Proteomes" id="UP000821865">
    <property type="component" value="Chromosome 8"/>
</dbReference>
<gene>
    <name evidence="1" type="ORF">HPB49_006690</name>
</gene>
<organism evidence="1 2">
    <name type="scientific">Dermacentor silvarum</name>
    <name type="common">Tick</name>
    <dbReference type="NCBI Taxonomy" id="543639"/>
    <lineage>
        <taxon>Eukaryota</taxon>
        <taxon>Metazoa</taxon>
        <taxon>Ecdysozoa</taxon>
        <taxon>Arthropoda</taxon>
        <taxon>Chelicerata</taxon>
        <taxon>Arachnida</taxon>
        <taxon>Acari</taxon>
        <taxon>Parasitiformes</taxon>
        <taxon>Ixodida</taxon>
        <taxon>Ixodoidea</taxon>
        <taxon>Ixodidae</taxon>
        <taxon>Rhipicephalinae</taxon>
        <taxon>Dermacentor</taxon>
    </lineage>
</organism>
<name>A0ACB8C7W1_DERSI</name>
<protein>
    <submittedName>
        <fullName evidence="1">Uncharacterized protein</fullName>
    </submittedName>
</protein>
<evidence type="ECO:0000313" key="1">
    <source>
        <dbReference type="EMBL" id="KAH7936966.1"/>
    </source>
</evidence>
<accession>A0ACB8C7W1</accession>
<dbReference type="EMBL" id="CM023477">
    <property type="protein sequence ID" value="KAH7936966.1"/>
    <property type="molecule type" value="Genomic_DNA"/>
</dbReference>
<keyword evidence="2" id="KW-1185">Reference proteome</keyword>